<feature type="domain" description="Peptidase M48" evidence="13">
    <location>
        <begin position="68"/>
        <end position="269"/>
    </location>
</feature>
<feature type="transmembrane region" description="Helical" evidence="12">
    <location>
        <begin position="32"/>
        <end position="49"/>
    </location>
</feature>
<feature type="transmembrane region" description="Helical" evidence="12">
    <location>
        <begin position="181"/>
        <end position="198"/>
    </location>
</feature>
<comment type="subcellular location">
    <subcellularLocation>
        <location evidence="1">Cell membrane</location>
        <topology evidence="1">Multi-pass membrane protein</topology>
    </subcellularLocation>
</comment>
<feature type="transmembrane region" description="Helical" evidence="12">
    <location>
        <begin position="9"/>
        <end position="26"/>
    </location>
</feature>
<dbReference type="GO" id="GO:0046872">
    <property type="term" value="F:metal ion binding"/>
    <property type="evidence" value="ECO:0007669"/>
    <property type="project" value="UniProtKB-KW"/>
</dbReference>
<keyword evidence="9 11" id="KW-0482">Metalloprotease</keyword>
<keyword evidence="15" id="KW-1185">Reference proteome</keyword>
<dbReference type="AlphaFoldDB" id="A0A4U3MG66"/>
<sequence length="271" mass="28868">MRRNGTRTAGVLGASAVLIVVVAGLLGGLTGLMAGVPLAGVTVWVAYFFSDRFALAALRARPVGEVEHAALYEIVRELCTQARRPMPRLYVSPLAQPNAYATGRTPRKSAVIVTQGLLTLLDERELRGVIGHELAHVHNHDTLLASVAGALATMFTTSGYLGPVFGVRRADDETPAPLTRFVAALLAPIATGLVRLALPPDREFAADEASARMTGDPLALASALRRIEASNRARPLPRNGRIASASHMLFAGPFATRPTTAERVANLERLR</sequence>
<dbReference type="RefSeq" id="WP_137248636.1">
    <property type="nucleotide sequence ID" value="NZ_SZQA01000019.1"/>
</dbReference>
<name>A0A4U3MG66_9ACTN</name>
<comment type="similarity">
    <text evidence="11">Belongs to the peptidase M48 family.</text>
</comment>
<dbReference type="InterPro" id="IPR050083">
    <property type="entry name" value="HtpX_protease"/>
</dbReference>
<feature type="transmembrane region" description="Helical" evidence="12">
    <location>
        <begin position="142"/>
        <end position="161"/>
    </location>
</feature>
<evidence type="ECO:0000256" key="1">
    <source>
        <dbReference type="ARBA" id="ARBA00004651"/>
    </source>
</evidence>
<protein>
    <submittedName>
        <fullName evidence="14">Protease HtpX</fullName>
    </submittedName>
</protein>
<proteinExistence type="inferred from homology"/>
<keyword evidence="4 12" id="KW-0812">Transmembrane</keyword>
<dbReference type="EMBL" id="SZQA01000019">
    <property type="protein sequence ID" value="TKK86786.1"/>
    <property type="molecule type" value="Genomic_DNA"/>
</dbReference>
<evidence type="ECO:0000256" key="3">
    <source>
        <dbReference type="ARBA" id="ARBA00022670"/>
    </source>
</evidence>
<evidence type="ECO:0000313" key="14">
    <source>
        <dbReference type="EMBL" id="TKK86786.1"/>
    </source>
</evidence>
<keyword evidence="7 11" id="KW-0862">Zinc</keyword>
<evidence type="ECO:0000313" key="15">
    <source>
        <dbReference type="Proteomes" id="UP000308705"/>
    </source>
</evidence>
<dbReference type="OrthoDB" id="15218at2"/>
<dbReference type="GO" id="GO:0004222">
    <property type="term" value="F:metalloendopeptidase activity"/>
    <property type="evidence" value="ECO:0007669"/>
    <property type="project" value="InterPro"/>
</dbReference>
<evidence type="ECO:0000256" key="12">
    <source>
        <dbReference type="SAM" id="Phobius"/>
    </source>
</evidence>
<keyword evidence="5" id="KW-0479">Metal-binding</keyword>
<evidence type="ECO:0000256" key="10">
    <source>
        <dbReference type="ARBA" id="ARBA00023136"/>
    </source>
</evidence>
<keyword evidence="10 12" id="KW-0472">Membrane</keyword>
<reference evidence="14 15" key="1">
    <citation type="submission" date="2019-04" db="EMBL/GenBank/DDBJ databases">
        <title>Herbidospora sp. NEAU-GS14.nov., a novel actinomycete isolated from soil.</title>
        <authorList>
            <person name="Han L."/>
        </authorList>
    </citation>
    <scope>NUCLEOTIDE SEQUENCE [LARGE SCALE GENOMIC DNA]</scope>
    <source>
        <strain evidence="14 15">NEAU-GS14</strain>
    </source>
</reference>
<dbReference type="PANTHER" id="PTHR43221">
    <property type="entry name" value="PROTEASE HTPX"/>
    <property type="match status" value="1"/>
</dbReference>
<evidence type="ECO:0000256" key="11">
    <source>
        <dbReference type="RuleBase" id="RU003983"/>
    </source>
</evidence>
<gene>
    <name evidence="14" type="ORF">FDA94_20220</name>
</gene>
<dbReference type="GO" id="GO:0006508">
    <property type="term" value="P:proteolysis"/>
    <property type="evidence" value="ECO:0007669"/>
    <property type="project" value="UniProtKB-KW"/>
</dbReference>
<keyword evidence="2" id="KW-1003">Cell membrane</keyword>
<dbReference type="GO" id="GO:0005886">
    <property type="term" value="C:plasma membrane"/>
    <property type="evidence" value="ECO:0007669"/>
    <property type="project" value="UniProtKB-SubCell"/>
</dbReference>
<comment type="cofactor">
    <cofactor evidence="11">
        <name>Zn(2+)</name>
        <dbReference type="ChEBI" id="CHEBI:29105"/>
    </cofactor>
    <text evidence="11">Binds 1 zinc ion per subunit.</text>
</comment>
<organism evidence="14 15">
    <name type="scientific">Herbidospora galbida</name>
    <dbReference type="NCBI Taxonomy" id="2575442"/>
    <lineage>
        <taxon>Bacteria</taxon>
        <taxon>Bacillati</taxon>
        <taxon>Actinomycetota</taxon>
        <taxon>Actinomycetes</taxon>
        <taxon>Streptosporangiales</taxon>
        <taxon>Streptosporangiaceae</taxon>
        <taxon>Herbidospora</taxon>
    </lineage>
</organism>
<evidence type="ECO:0000256" key="4">
    <source>
        <dbReference type="ARBA" id="ARBA00022692"/>
    </source>
</evidence>
<keyword evidence="3 11" id="KW-0645">Protease</keyword>
<comment type="caution">
    <text evidence="14">The sequence shown here is derived from an EMBL/GenBank/DDBJ whole genome shotgun (WGS) entry which is preliminary data.</text>
</comment>
<evidence type="ECO:0000256" key="2">
    <source>
        <dbReference type="ARBA" id="ARBA00022475"/>
    </source>
</evidence>
<dbReference type="Gene3D" id="3.30.2010.10">
    <property type="entry name" value="Metalloproteases ('zincins'), catalytic domain"/>
    <property type="match status" value="1"/>
</dbReference>
<keyword evidence="6 11" id="KW-0378">Hydrolase</keyword>
<evidence type="ECO:0000256" key="7">
    <source>
        <dbReference type="ARBA" id="ARBA00022833"/>
    </source>
</evidence>
<evidence type="ECO:0000256" key="8">
    <source>
        <dbReference type="ARBA" id="ARBA00022989"/>
    </source>
</evidence>
<evidence type="ECO:0000259" key="13">
    <source>
        <dbReference type="Pfam" id="PF01435"/>
    </source>
</evidence>
<dbReference type="Proteomes" id="UP000308705">
    <property type="component" value="Unassembled WGS sequence"/>
</dbReference>
<dbReference type="PANTHER" id="PTHR43221:SF1">
    <property type="entry name" value="PROTEASE HTPX"/>
    <property type="match status" value="1"/>
</dbReference>
<evidence type="ECO:0000256" key="9">
    <source>
        <dbReference type="ARBA" id="ARBA00023049"/>
    </source>
</evidence>
<evidence type="ECO:0000256" key="6">
    <source>
        <dbReference type="ARBA" id="ARBA00022801"/>
    </source>
</evidence>
<evidence type="ECO:0000256" key="5">
    <source>
        <dbReference type="ARBA" id="ARBA00022723"/>
    </source>
</evidence>
<keyword evidence="8 12" id="KW-1133">Transmembrane helix</keyword>
<dbReference type="InterPro" id="IPR001915">
    <property type="entry name" value="Peptidase_M48"/>
</dbReference>
<accession>A0A4U3MG66</accession>
<dbReference type="Pfam" id="PF01435">
    <property type="entry name" value="Peptidase_M48"/>
    <property type="match status" value="1"/>
</dbReference>